<feature type="domain" description="AMP-binding enzyme C-terminal" evidence="5">
    <location>
        <begin position="578"/>
        <end position="654"/>
    </location>
</feature>
<evidence type="ECO:0000256" key="3">
    <source>
        <dbReference type="SAM" id="MobiDB-lite"/>
    </source>
</evidence>
<protein>
    <submittedName>
        <fullName evidence="7">AMP-binding domain-containing protein</fullName>
    </submittedName>
</protein>
<dbReference type="PANTHER" id="PTHR24096:SF149">
    <property type="entry name" value="AMP-BINDING DOMAIN-CONTAINING PROTEIN-RELATED"/>
    <property type="match status" value="1"/>
</dbReference>
<accession>A0A1I8IY21</accession>
<dbReference type="PROSITE" id="PS00455">
    <property type="entry name" value="AMP_BINDING"/>
    <property type="match status" value="1"/>
</dbReference>
<dbReference type="PANTHER" id="PTHR24096">
    <property type="entry name" value="LONG-CHAIN-FATTY-ACID--COA LIGASE"/>
    <property type="match status" value="1"/>
</dbReference>
<dbReference type="CDD" id="cd05911">
    <property type="entry name" value="Firefly_Luc_like"/>
    <property type="match status" value="1"/>
</dbReference>
<organism evidence="6 7">
    <name type="scientific">Macrostomum lignano</name>
    <dbReference type="NCBI Taxonomy" id="282301"/>
    <lineage>
        <taxon>Eukaryota</taxon>
        <taxon>Metazoa</taxon>
        <taxon>Spiralia</taxon>
        <taxon>Lophotrochozoa</taxon>
        <taxon>Platyhelminthes</taxon>
        <taxon>Rhabditophora</taxon>
        <taxon>Macrostomorpha</taxon>
        <taxon>Macrostomida</taxon>
        <taxon>Macrostomidae</taxon>
        <taxon>Macrostomum</taxon>
    </lineage>
</organism>
<sequence>IKENGNLLAAAEIKENGNLLAAAEIKENGNLLAAAEIKENGNLLAAAEIKEADNLLAAAEIKENGNLLAAAEIRENGNLLAAAEIRENGNLLAAAEIRENGNLLAAAEIRENGNLVAARRIIHSPVPDIPASELNSLLGYPSLTLSRVDEAPNRPALIDVSARTENDDGGSHRVLTLADVRDLSLNAAGGLARHGIVDGAVLALFLHNCLEFVLAQLGGMIAGATLTLANPNFTASELAYQLRHSGAVAVVTQADKFEIAAKAAKEAGCVKDIYVVDKLMSGAHHFDELLVDSDGPRSLDDWQLDPSKRVAILPYSSGTTGLPKGVQLSHSNICINLLQYNRTVRPPVMSGPYLGVLPFYHIYGQAMVGQALHTGCATVLMRKFEPENFLRAVEEHGINVMHLVPPLVLFLLQHPLSERYNLSSVRQIYSAAAPLGPEIQLRLVDMFKTRYGVDIELQQLYGLTETSPITHGPQPLGERPASTLGQIGAPVCNQLTRVVNVVTGQDVGPGQEGELVVKGPQVMLGYLNNEKATRDCIREDGWFHTGDIAVYDEFGYFKIVDRVKELIKVKGSQVAPAELEDILLNHPSVQDCAIIGRPDERAGELPCAFVVPRPGVQLTAEEVKSYVADRVTKYKRLDGGVVFTDSIPRNPSGKILRRFLRDSLHYPAHPKALRTAAPANQQQPALTHALITPLTVLRSSPALTARSPAALTAPLTQCSQPRSPMLTAPPTQCS</sequence>
<dbReference type="WBParaSite" id="maker-uti_cns_0018469-snap-gene-0.2-mRNA-1">
    <property type="protein sequence ID" value="maker-uti_cns_0018469-snap-gene-0.2-mRNA-1"/>
    <property type="gene ID" value="maker-uti_cns_0018469-snap-gene-0.2"/>
</dbReference>
<keyword evidence="6" id="KW-1185">Reference proteome</keyword>
<dbReference type="AlphaFoldDB" id="A0A1I8IY21"/>
<dbReference type="InterPro" id="IPR020845">
    <property type="entry name" value="AMP-binding_CS"/>
</dbReference>
<dbReference type="Proteomes" id="UP000095280">
    <property type="component" value="Unplaced"/>
</dbReference>
<evidence type="ECO:0000259" key="5">
    <source>
        <dbReference type="Pfam" id="PF13193"/>
    </source>
</evidence>
<reference evidence="7" key="1">
    <citation type="submission" date="2016-11" db="UniProtKB">
        <authorList>
            <consortium name="WormBaseParasite"/>
        </authorList>
    </citation>
    <scope>IDENTIFICATION</scope>
</reference>
<proteinExistence type="inferred from homology"/>
<dbReference type="InterPro" id="IPR045851">
    <property type="entry name" value="AMP-bd_C_sf"/>
</dbReference>
<dbReference type="SUPFAM" id="SSF56801">
    <property type="entry name" value="Acetyl-CoA synthetase-like"/>
    <property type="match status" value="1"/>
</dbReference>
<dbReference type="InterPro" id="IPR025110">
    <property type="entry name" value="AMP-bd_C"/>
</dbReference>
<evidence type="ECO:0000313" key="6">
    <source>
        <dbReference type="Proteomes" id="UP000095280"/>
    </source>
</evidence>
<dbReference type="Gene3D" id="2.30.38.10">
    <property type="entry name" value="Luciferase, Domain 3"/>
    <property type="match status" value="1"/>
</dbReference>
<evidence type="ECO:0000256" key="2">
    <source>
        <dbReference type="ARBA" id="ARBA00022598"/>
    </source>
</evidence>
<dbReference type="Gene3D" id="3.30.300.30">
    <property type="match status" value="1"/>
</dbReference>
<keyword evidence="2" id="KW-0436">Ligase</keyword>
<dbReference type="FunFam" id="3.30.300.30:FF:000007">
    <property type="entry name" value="4-coumarate--CoA ligase 2"/>
    <property type="match status" value="1"/>
</dbReference>
<feature type="domain" description="AMP-dependent synthetase/ligase" evidence="4">
    <location>
        <begin position="148"/>
        <end position="527"/>
    </location>
</feature>
<evidence type="ECO:0000313" key="7">
    <source>
        <dbReference type="WBParaSite" id="maker-uti_cns_0018469-snap-gene-0.2-mRNA-1"/>
    </source>
</evidence>
<evidence type="ECO:0000256" key="1">
    <source>
        <dbReference type="ARBA" id="ARBA00006432"/>
    </source>
</evidence>
<dbReference type="InterPro" id="IPR000873">
    <property type="entry name" value="AMP-dep_synth/lig_dom"/>
</dbReference>
<evidence type="ECO:0000259" key="4">
    <source>
        <dbReference type="Pfam" id="PF00501"/>
    </source>
</evidence>
<dbReference type="Pfam" id="PF13193">
    <property type="entry name" value="AMP-binding_C"/>
    <property type="match status" value="1"/>
</dbReference>
<dbReference type="Gene3D" id="3.40.50.980">
    <property type="match status" value="2"/>
</dbReference>
<dbReference type="Pfam" id="PF00501">
    <property type="entry name" value="AMP-binding"/>
    <property type="match status" value="1"/>
</dbReference>
<dbReference type="GO" id="GO:0016405">
    <property type="term" value="F:CoA-ligase activity"/>
    <property type="evidence" value="ECO:0007669"/>
    <property type="project" value="TreeGrafter"/>
</dbReference>
<comment type="similarity">
    <text evidence="1">Belongs to the ATP-dependent AMP-binding enzyme family.</text>
</comment>
<name>A0A1I8IY21_9PLAT</name>
<feature type="region of interest" description="Disordered" evidence="3">
    <location>
        <begin position="715"/>
        <end position="734"/>
    </location>
</feature>